<reference evidence="14" key="1">
    <citation type="journal article" date="2011" name="BMC Genomics">
        <title>Complete genome sequence of the filamentous anoxygenic phototrophic bacterium Chloroflexus aurantiacus.</title>
        <authorList>
            <person name="Tang K.H."/>
            <person name="Barry K."/>
            <person name="Chertkov O."/>
            <person name="Dalin E."/>
            <person name="Han C.S."/>
            <person name="Hauser L.J."/>
            <person name="Honchak B.M."/>
            <person name="Karbach L.E."/>
            <person name="Land M.L."/>
            <person name="Lapidus A."/>
            <person name="Larimer F.W."/>
            <person name="Mikhailova N."/>
            <person name="Pitluck S."/>
            <person name="Pierson B.K."/>
            <person name="Blankenship R.E."/>
        </authorList>
    </citation>
    <scope>NUCLEOTIDE SEQUENCE [LARGE SCALE GENOMIC DNA]</scope>
    <source>
        <strain evidence="14">ATCC 29366 / DSM 635 / J-10-fl</strain>
    </source>
</reference>
<dbReference type="PANTHER" id="PTHR43331">
    <property type="entry name" value="HOMOSERINE DEHYDROGENASE"/>
    <property type="match status" value="1"/>
</dbReference>
<keyword evidence="11" id="KW-0521">NADP</keyword>
<keyword evidence="8" id="KW-0915">Sodium</keyword>
<dbReference type="InterPro" id="IPR022697">
    <property type="entry name" value="HDH_short"/>
</dbReference>
<comment type="catalytic activity">
    <reaction evidence="9">
        <text>L-homoserine + NADP(+) = L-aspartate 4-semialdehyde + NADPH + H(+)</text>
        <dbReference type="Rhea" id="RHEA:15761"/>
        <dbReference type="ChEBI" id="CHEBI:15378"/>
        <dbReference type="ChEBI" id="CHEBI:57476"/>
        <dbReference type="ChEBI" id="CHEBI:57783"/>
        <dbReference type="ChEBI" id="CHEBI:58349"/>
        <dbReference type="ChEBI" id="CHEBI:537519"/>
        <dbReference type="EC" id="1.1.1.3"/>
    </reaction>
    <physiologicalReaction direction="right-to-left" evidence="9">
        <dbReference type="Rhea" id="RHEA:15763"/>
    </physiologicalReaction>
</comment>
<evidence type="ECO:0000313" key="13">
    <source>
        <dbReference type="EMBL" id="ABY35137.1"/>
    </source>
</evidence>
<dbReference type="Gene3D" id="3.40.50.720">
    <property type="entry name" value="NAD(P)-binding Rossmann-like Domain"/>
    <property type="match status" value="1"/>
</dbReference>
<dbReference type="EnsemblBacteria" id="ABY35137">
    <property type="protein sequence ID" value="ABY35137"/>
    <property type="gene ID" value="Caur_1922"/>
</dbReference>
<feature type="binding site" evidence="11">
    <location>
        <begin position="10"/>
        <end position="15"/>
    </location>
    <ligand>
        <name>NADP(+)</name>
        <dbReference type="ChEBI" id="CHEBI:58349"/>
    </ligand>
</feature>
<dbReference type="SUPFAM" id="SSF51735">
    <property type="entry name" value="NAD(P)-binding Rossmann-fold domains"/>
    <property type="match status" value="1"/>
</dbReference>
<dbReference type="FunCoup" id="A9WDX8">
    <property type="interactions" value="430"/>
</dbReference>
<dbReference type="RefSeq" id="WP_012257791.1">
    <property type="nucleotide sequence ID" value="NC_010175.1"/>
</dbReference>
<comment type="pathway">
    <text evidence="2">Amino-acid biosynthesis; L-methionine biosynthesis via de novo pathway; L-homoserine from L-aspartate: step 3/3.</text>
</comment>
<dbReference type="SUPFAM" id="SSF55347">
    <property type="entry name" value="Glyceraldehyde-3-phosphate dehydrogenase-like, C-terminal domain"/>
    <property type="match status" value="1"/>
</dbReference>
<comment type="similarity">
    <text evidence="3">Belongs to the homoserine dehydrogenase family.</text>
</comment>
<evidence type="ECO:0000256" key="10">
    <source>
        <dbReference type="PIRSR" id="PIRSR036497-1"/>
    </source>
</evidence>
<accession>A9WDX8</accession>
<evidence type="ECO:0000259" key="12">
    <source>
        <dbReference type="Pfam" id="PF00742"/>
    </source>
</evidence>
<evidence type="ECO:0000256" key="7">
    <source>
        <dbReference type="ARBA" id="ARBA00023002"/>
    </source>
</evidence>
<gene>
    <name evidence="13" type="ordered locus">Caur_1922</name>
</gene>
<protein>
    <recommendedName>
        <fullName evidence="5">Homoserine dehydrogenase</fullName>
        <ecNumber evidence="4">1.1.1.3</ecNumber>
    </recommendedName>
</protein>
<keyword evidence="14" id="KW-1185">Reference proteome</keyword>
<evidence type="ECO:0000256" key="11">
    <source>
        <dbReference type="PIRSR" id="PIRSR036497-2"/>
    </source>
</evidence>
<evidence type="ECO:0000256" key="5">
    <source>
        <dbReference type="ARBA" id="ARBA00013376"/>
    </source>
</evidence>
<evidence type="ECO:0000256" key="1">
    <source>
        <dbReference type="ARBA" id="ARBA00005056"/>
    </source>
</evidence>
<dbReference type="AlphaFoldDB" id="A9WDX8"/>
<feature type="active site" description="Proton donor" evidence="10">
    <location>
        <position position="234"/>
    </location>
</feature>
<keyword evidence="6" id="KW-0028">Amino-acid biosynthesis</keyword>
<evidence type="ECO:0000313" key="14">
    <source>
        <dbReference type="Proteomes" id="UP000002008"/>
    </source>
</evidence>
<evidence type="ECO:0000256" key="3">
    <source>
        <dbReference type="ARBA" id="ARBA00006753"/>
    </source>
</evidence>
<keyword evidence="7 13" id="KW-0560">Oxidoreductase</keyword>
<dbReference type="EC" id="1.1.1.3" evidence="4"/>
<dbReference type="PIRSF" id="PIRSF036497">
    <property type="entry name" value="HDH_short"/>
    <property type="match status" value="1"/>
</dbReference>
<evidence type="ECO:0000256" key="8">
    <source>
        <dbReference type="ARBA" id="ARBA00023053"/>
    </source>
</evidence>
<sequence length="354" mass="37869">MDTVHTLLTGLGNIGRTFLEMLIADPERLPRRYGFRLKIVGVADSTGVALDPSGLDLAAIVDLKRRRLGVRELPAFRSDLNPVTLAQTAEYDLVLEATPTNLRDGQPGLDIVRSALQRGKAAVLASKGPLVLAFQELARLSDWADDLSPHSQRPPLRFSGAVGGALPTINFGRRDLAGAQIERAELVVNGTTQVILEQMAAGADFATALAEAQRQGIVEPDPSLDVDGWDAANKLVIFANAVLNQPATLADVQVRGIREVSADDLAAAWRAGGRISLVATAVRQTDGTYTLSVAPTVLTADHPLSRLAHGEMGFVIYSDSAGRSTVSSLEDGPLGTCQAMLRDVIDIRHRLKRH</sequence>
<comment type="pathway">
    <text evidence="1">Amino-acid biosynthesis; L-threonine biosynthesis; L-threonine from L-aspartate: step 3/5.</text>
</comment>
<dbReference type="Proteomes" id="UP000002008">
    <property type="component" value="Chromosome"/>
</dbReference>
<dbReference type="GO" id="GO:0009088">
    <property type="term" value="P:threonine biosynthetic process"/>
    <property type="evidence" value="ECO:0000318"/>
    <property type="project" value="GO_Central"/>
</dbReference>
<feature type="binding site" evidence="11">
    <location>
        <position position="219"/>
    </location>
    <ligand>
        <name>L-homoserine</name>
        <dbReference type="ChEBI" id="CHEBI:57476"/>
    </ligand>
</feature>
<dbReference type="HOGENOM" id="CLU_009116_1_2_0"/>
<dbReference type="PANTHER" id="PTHR43331:SF1">
    <property type="entry name" value="HOMOSERINE DEHYDROGENASE"/>
    <property type="match status" value="1"/>
</dbReference>
<dbReference type="InParanoid" id="A9WDX8"/>
<evidence type="ECO:0000256" key="6">
    <source>
        <dbReference type="ARBA" id="ARBA00022697"/>
    </source>
</evidence>
<feature type="binding site" evidence="11">
    <location>
        <position position="127"/>
    </location>
    <ligand>
        <name>NADPH</name>
        <dbReference type="ChEBI" id="CHEBI:57783"/>
    </ligand>
</feature>
<keyword evidence="6" id="KW-0791">Threonine biosynthesis</keyword>
<dbReference type="UniPathway" id="UPA00050">
    <property type="reaction ID" value="UER00063"/>
</dbReference>
<dbReference type="PATRIC" id="fig|324602.8.peg.2191"/>
<dbReference type="InterPro" id="IPR036291">
    <property type="entry name" value="NAD(P)-bd_dom_sf"/>
</dbReference>
<dbReference type="eggNOG" id="COG0460">
    <property type="taxonomic scope" value="Bacteria"/>
</dbReference>
<dbReference type="EMBL" id="CP000909">
    <property type="protein sequence ID" value="ABY35137.1"/>
    <property type="molecule type" value="Genomic_DNA"/>
</dbReference>
<dbReference type="UniPathway" id="UPA00051">
    <property type="reaction ID" value="UER00465"/>
</dbReference>
<evidence type="ECO:0000256" key="2">
    <source>
        <dbReference type="ARBA" id="ARBA00005062"/>
    </source>
</evidence>
<organism evidence="13 14">
    <name type="scientific">Chloroflexus aurantiacus (strain ATCC 29366 / DSM 635 / J-10-fl)</name>
    <dbReference type="NCBI Taxonomy" id="324602"/>
    <lineage>
        <taxon>Bacteria</taxon>
        <taxon>Bacillati</taxon>
        <taxon>Chloroflexota</taxon>
        <taxon>Chloroflexia</taxon>
        <taxon>Chloroflexales</taxon>
        <taxon>Chloroflexineae</taxon>
        <taxon>Chloroflexaceae</taxon>
        <taxon>Chloroflexus</taxon>
    </lineage>
</organism>
<name>A9WDX8_CHLAA</name>
<dbReference type="Pfam" id="PF00742">
    <property type="entry name" value="Homoserine_dh"/>
    <property type="match status" value="1"/>
</dbReference>
<proteinExistence type="inferred from homology"/>
<dbReference type="FunFam" id="3.30.360.10:FF:000005">
    <property type="entry name" value="Homoserine dehydrogenase"/>
    <property type="match status" value="1"/>
</dbReference>
<evidence type="ECO:0000256" key="9">
    <source>
        <dbReference type="ARBA" id="ARBA00048841"/>
    </source>
</evidence>
<dbReference type="InterPro" id="IPR001342">
    <property type="entry name" value="HDH_cat"/>
</dbReference>
<dbReference type="STRING" id="324602.Caur_1922"/>
<dbReference type="GO" id="GO:0004412">
    <property type="term" value="F:homoserine dehydrogenase activity"/>
    <property type="evidence" value="ECO:0000318"/>
    <property type="project" value="GO_Central"/>
</dbReference>
<evidence type="ECO:0000256" key="4">
    <source>
        <dbReference type="ARBA" id="ARBA00013213"/>
    </source>
</evidence>
<feature type="domain" description="Homoserine dehydrogenase catalytic" evidence="12">
    <location>
        <begin position="167"/>
        <end position="345"/>
    </location>
</feature>
<dbReference type="Gene3D" id="3.30.360.10">
    <property type="entry name" value="Dihydrodipicolinate Reductase, domain 2"/>
    <property type="match status" value="1"/>
</dbReference>
<dbReference type="KEGG" id="cau:Caur_1922"/>